<evidence type="ECO:0000259" key="2">
    <source>
        <dbReference type="Pfam" id="PF04773"/>
    </source>
</evidence>
<dbReference type="Pfam" id="PF04773">
    <property type="entry name" value="FecR"/>
    <property type="match status" value="1"/>
</dbReference>
<dbReference type="RefSeq" id="WP_061997591.1">
    <property type="nucleotide sequence ID" value="NZ_CAXIBE010000007.1"/>
</dbReference>
<dbReference type="InterPro" id="IPR032623">
    <property type="entry name" value="FecR_N"/>
</dbReference>
<dbReference type="Pfam" id="PF16220">
    <property type="entry name" value="DUF4880"/>
    <property type="match status" value="1"/>
</dbReference>
<dbReference type="Proteomes" id="UP001170717">
    <property type="component" value="Unassembled WGS sequence"/>
</dbReference>
<keyword evidence="1" id="KW-0812">Transmembrane</keyword>
<feature type="transmembrane region" description="Helical" evidence="1">
    <location>
        <begin position="97"/>
        <end position="119"/>
    </location>
</feature>
<dbReference type="InterPro" id="IPR032508">
    <property type="entry name" value="FecR_C"/>
</dbReference>
<protein>
    <submittedName>
        <fullName evidence="5">FecR domain-containing protein</fullName>
    </submittedName>
</protein>
<gene>
    <name evidence="5" type="ORF">Q4527_12845</name>
</gene>
<comment type="caution">
    <text evidence="5">The sequence shown here is derived from an EMBL/GenBank/DDBJ whole genome shotgun (WGS) entry which is preliminary data.</text>
</comment>
<dbReference type="Gene3D" id="2.60.120.1440">
    <property type="match status" value="1"/>
</dbReference>
<keyword evidence="1" id="KW-1133">Transmembrane helix</keyword>
<dbReference type="GO" id="GO:0016989">
    <property type="term" value="F:sigma factor antagonist activity"/>
    <property type="evidence" value="ECO:0007669"/>
    <property type="project" value="TreeGrafter"/>
</dbReference>
<keyword evidence="1" id="KW-0472">Membrane</keyword>
<evidence type="ECO:0000259" key="4">
    <source>
        <dbReference type="Pfam" id="PF16344"/>
    </source>
</evidence>
<dbReference type="Gene3D" id="3.55.50.30">
    <property type="match status" value="1"/>
</dbReference>
<sequence>MNNIRQFSSKEDIQEQACLWISRLDRELSEDEKTQLDAWLAESPNHRKALMEAASLWDDMSVLNELSGLFPRHQNKTETRAHNRNNRREGIVTQARMSVAAAFLVMAIAVGVVVDRVWLEEPNVVAHMSEKIETGIGEQRNLVLSDGSTLLLNTNSRVTVDFSNDVRNIVLLKGEAHFEVAHDTTRPFTVTAGNNTVTAVGTAFNMQYVDDNAFELVVTDGKVLVKDRFSAFSSNQSLFSKAPVEGEGLLMFAGEKATVKGDVDARESLSQNDIDDDLAWQQGMIVFKGERLEAVLAEIGRYTQVHFQISDESLKSRRVAGYFKVGDIDGLLAALKNSFNIEYEKVSDTSIQLSVSRG</sequence>
<dbReference type="InterPro" id="IPR006860">
    <property type="entry name" value="FecR"/>
</dbReference>
<feature type="domain" description="FecR N-terminal" evidence="3">
    <location>
        <begin position="15"/>
        <end position="55"/>
    </location>
</feature>
<accession>A0AAW7Z2Z4</accession>
<evidence type="ECO:0000256" key="1">
    <source>
        <dbReference type="SAM" id="Phobius"/>
    </source>
</evidence>
<evidence type="ECO:0000313" key="6">
    <source>
        <dbReference type="Proteomes" id="UP001170717"/>
    </source>
</evidence>
<dbReference type="Pfam" id="PF16344">
    <property type="entry name" value="FecR_C"/>
    <property type="match status" value="1"/>
</dbReference>
<dbReference type="EMBL" id="JAUOQI010000008">
    <property type="protein sequence ID" value="MDO6578287.1"/>
    <property type="molecule type" value="Genomic_DNA"/>
</dbReference>
<evidence type="ECO:0000259" key="3">
    <source>
        <dbReference type="Pfam" id="PF16220"/>
    </source>
</evidence>
<dbReference type="PANTHER" id="PTHR30273:SF2">
    <property type="entry name" value="PROTEIN FECR"/>
    <property type="match status" value="1"/>
</dbReference>
<organism evidence="5 6">
    <name type="scientific">Alteromonas stellipolaris</name>
    <dbReference type="NCBI Taxonomy" id="233316"/>
    <lineage>
        <taxon>Bacteria</taxon>
        <taxon>Pseudomonadati</taxon>
        <taxon>Pseudomonadota</taxon>
        <taxon>Gammaproteobacteria</taxon>
        <taxon>Alteromonadales</taxon>
        <taxon>Alteromonadaceae</taxon>
        <taxon>Alteromonas/Salinimonas group</taxon>
        <taxon>Alteromonas</taxon>
    </lineage>
</organism>
<feature type="domain" description="Protein FecR C-terminal" evidence="4">
    <location>
        <begin position="285"/>
        <end position="351"/>
    </location>
</feature>
<proteinExistence type="predicted"/>
<evidence type="ECO:0000313" key="5">
    <source>
        <dbReference type="EMBL" id="MDO6578287.1"/>
    </source>
</evidence>
<dbReference type="PANTHER" id="PTHR30273">
    <property type="entry name" value="PERIPLASMIC SIGNAL SENSOR AND SIGMA FACTOR ACTIVATOR FECR-RELATED"/>
    <property type="match status" value="1"/>
</dbReference>
<name>A0AAW7Z2Z4_9ALTE</name>
<dbReference type="GeneID" id="83258144"/>
<reference evidence="5" key="1">
    <citation type="submission" date="2023-07" db="EMBL/GenBank/DDBJ databases">
        <title>Genome content predicts the carbon catabolic preferences of heterotrophic bacteria.</title>
        <authorList>
            <person name="Gralka M."/>
        </authorList>
    </citation>
    <scope>NUCLEOTIDE SEQUENCE</scope>
    <source>
        <strain evidence="5">F2M12</strain>
    </source>
</reference>
<dbReference type="AlphaFoldDB" id="A0AAW7Z2Z4"/>
<dbReference type="InterPro" id="IPR012373">
    <property type="entry name" value="Ferrdict_sens_TM"/>
</dbReference>
<dbReference type="PIRSF" id="PIRSF018266">
    <property type="entry name" value="FecR"/>
    <property type="match status" value="1"/>
</dbReference>
<feature type="domain" description="FecR protein" evidence="2">
    <location>
        <begin position="131"/>
        <end position="223"/>
    </location>
</feature>